<protein>
    <submittedName>
        <fullName evidence="2">Amylosucrase</fullName>
        <ecNumber evidence="2">2.4.1.4</ecNumber>
    </submittedName>
</protein>
<proteinExistence type="predicted"/>
<dbReference type="InterPro" id="IPR045857">
    <property type="entry name" value="O16G_dom_2"/>
</dbReference>
<dbReference type="InterPro" id="IPR013780">
    <property type="entry name" value="Glyco_hydro_b"/>
</dbReference>
<keyword evidence="2" id="KW-0328">Glycosyltransferase</keyword>
<dbReference type="InterPro" id="IPR006047">
    <property type="entry name" value="GH13_cat_dom"/>
</dbReference>
<dbReference type="PANTHER" id="PTHR10357">
    <property type="entry name" value="ALPHA-AMYLASE FAMILY MEMBER"/>
    <property type="match status" value="1"/>
</dbReference>
<feature type="domain" description="Glycosyl hydrolase family 13 catalytic" evidence="1">
    <location>
        <begin position="99"/>
        <end position="545"/>
    </location>
</feature>
<dbReference type="Proteomes" id="UP000537326">
    <property type="component" value="Unassembled WGS sequence"/>
</dbReference>
<dbReference type="RefSeq" id="WP_415836686.1">
    <property type="nucleotide sequence ID" value="NZ_BAAAPP010000013.1"/>
</dbReference>
<dbReference type="GO" id="GO:0047669">
    <property type="term" value="F:amylosucrase activity"/>
    <property type="evidence" value="ECO:0007669"/>
    <property type="project" value="UniProtKB-EC"/>
</dbReference>
<dbReference type="AlphaFoldDB" id="A0A7Y9YGC9"/>
<name>A0A7Y9YGC9_9ACTN</name>
<dbReference type="PANTHER" id="PTHR10357:SF213">
    <property type="entry name" value="ALPHA AMYLASE CATALYTIC REGION"/>
    <property type="match status" value="1"/>
</dbReference>
<comment type="caution">
    <text evidence="2">The sequence shown here is derived from an EMBL/GenBank/DDBJ whole genome shotgun (WGS) entry which is preliminary data.</text>
</comment>
<dbReference type="InterPro" id="IPR044077">
    <property type="entry name" value="Amylosucrase"/>
</dbReference>
<evidence type="ECO:0000313" key="3">
    <source>
        <dbReference type="Proteomes" id="UP000537326"/>
    </source>
</evidence>
<dbReference type="SUPFAM" id="SSF51445">
    <property type="entry name" value="(Trans)glycosidases"/>
    <property type="match status" value="1"/>
</dbReference>
<evidence type="ECO:0000259" key="1">
    <source>
        <dbReference type="SMART" id="SM00642"/>
    </source>
</evidence>
<dbReference type="EC" id="2.4.1.4" evidence="2"/>
<evidence type="ECO:0000313" key="2">
    <source>
        <dbReference type="EMBL" id="NYI11736.1"/>
    </source>
</evidence>
<accession>A0A7Y9YGC9</accession>
<dbReference type="GO" id="GO:0005975">
    <property type="term" value="P:carbohydrate metabolic process"/>
    <property type="evidence" value="ECO:0007669"/>
    <property type="project" value="InterPro"/>
</dbReference>
<dbReference type="CDD" id="cd11324">
    <property type="entry name" value="AmyAc_Amylosucrase"/>
    <property type="match status" value="1"/>
</dbReference>
<dbReference type="InterPro" id="IPR017853">
    <property type="entry name" value="GH"/>
</dbReference>
<organism evidence="2 3">
    <name type="scientific">Nocardioides marinus</name>
    <dbReference type="NCBI Taxonomy" id="374514"/>
    <lineage>
        <taxon>Bacteria</taxon>
        <taxon>Bacillati</taxon>
        <taxon>Actinomycetota</taxon>
        <taxon>Actinomycetes</taxon>
        <taxon>Propionibacteriales</taxon>
        <taxon>Nocardioidaceae</taxon>
        <taxon>Nocardioides</taxon>
    </lineage>
</organism>
<keyword evidence="2" id="KW-0808">Transferase</keyword>
<dbReference type="SMART" id="SM00642">
    <property type="entry name" value="Aamy"/>
    <property type="match status" value="1"/>
</dbReference>
<keyword evidence="3" id="KW-1185">Reference proteome</keyword>
<dbReference type="Pfam" id="PF00128">
    <property type="entry name" value="Alpha-amylase"/>
    <property type="match status" value="1"/>
</dbReference>
<dbReference type="Gene3D" id="3.90.400.10">
    <property type="entry name" value="Oligo-1,6-glucosidase, Domain 2"/>
    <property type="match status" value="1"/>
</dbReference>
<sequence>MSRHTASVLPESVRAEVRAALADLPDHLARTFERRVERWLPDLRAGVEAVYADADPVVERLLLVAARRFAARPEDLHDLDERRVLAPDWFQAPDTLGYATYVDRYAGTLDGVGQRLEHLRELGVTYLHLLPLLQPRPAPHDGGYAVQDYRSVRSDLGTMDDLRALTARMREQGMSLCLDLVLNHVAREHAWAEQARAGDPAHRDFFLVHPDRTEPDRWEETLPEVFPDFAPGNFTWDDDLQGWVWTTFNAWQWDLNWANPAVLEEFADIICDLANSGCEVFRLDAIAFMWKRKGTTCQNQPEVHALTQALRAVARIACPAVVFLAEAIVGPRDLLAYLGEGERHGKVSDLAYHNALMVHLWSMLASGDTRLSSQALAALPAPPSTTGWICYARCHDDIGWAISDEDAGAAGLDGAAHRRFLADWYDGSFPGSWARGLVFQFNPATGDKRTSGSLASLAGLEAGDPLAVERILLLHAAILGFGGVPVIWMGDEVGLLNDPTWDAEPEHADDNRWVHRPRMPWIDGSPRPPDPHGLLPRIQHLASVRASTPHLHAATPAEVLTEAPDGVLAVLRRHPHGPFLALHNMTATPRAVPRWLLERVGLDGPEPVRDRLAPTGGDVGPGEVLLAAYQVRWLTR</sequence>
<dbReference type="Gene3D" id="3.20.20.80">
    <property type="entry name" value="Glycosidases"/>
    <property type="match status" value="1"/>
</dbReference>
<dbReference type="Gene3D" id="1.10.1740.10">
    <property type="match status" value="1"/>
</dbReference>
<dbReference type="EMBL" id="JACBZI010000001">
    <property type="protein sequence ID" value="NYI11736.1"/>
    <property type="molecule type" value="Genomic_DNA"/>
</dbReference>
<reference evidence="2 3" key="1">
    <citation type="submission" date="2020-07" db="EMBL/GenBank/DDBJ databases">
        <title>Sequencing the genomes of 1000 actinobacteria strains.</title>
        <authorList>
            <person name="Klenk H.-P."/>
        </authorList>
    </citation>
    <scope>NUCLEOTIDE SEQUENCE [LARGE SCALE GENOMIC DNA]</scope>
    <source>
        <strain evidence="2 3">DSM 18248</strain>
    </source>
</reference>
<dbReference type="Gene3D" id="2.60.40.1180">
    <property type="entry name" value="Golgi alpha-mannosidase II"/>
    <property type="match status" value="1"/>
</dbReference>
<gene>
    <name evidence="2" type="ORF">BKA05_003251</name>
</gene>